<dbReference type="SUPFAM" id="SSF53474">
    <property type="entry name" value="alpha/beta-Hydrolases"/>
    <property type="match status" value="1"/>
</dbReference>
<protein>
    <submittedName>
        <fullName evidence="3">Alpha/beta hydrolase</fullName>
    </submittedName>
</protein>
<proteinExistence type="predicted"/>
<dbReference type="GO" id="GO:0016787">
    <property type="term" value="F:hydrolase activity"/>
    <property type="evidence" value="ECO:0007669"/>
    <property type="project" value="UniProtKB-KW"/>
</dbReference>
<keyword evidence="1 3" id="KW-0378">Hydrolase</keyword>
<evidence type="ECO:0000313" key="3">
    <source>
        <dbReference type="EMBL" id="RID88314.1"/>
    </source>
</evidence>
<dbReference type="PANTHER" id="PTHR43798">
    <property type="entry name" value="MONOACYLGLYCEROL LIPASE"/>
    <property type="match status" value="1"/>
</dbReference>
<name>A0A398BFE2_9BACI</name>
<dbReference type="RefSeq" id="WP_119111232.1">
    <property type="nucleotide sequence ID" value="NZ_CBCSEO010000008.1"/>
</dbReference>
<dbReference type="OrthoDB" id="9796770at2"/>
<dbReference type="InterPro" id="IPR029058">
    <property type="entry name" value="AB_hydrolase_fold"/>
</dbReference>
<feature type="domain" description="AB hydrolase-1" evidence="2">
    <location>
        <begin position="37"/>
        <end position="266"/>
    </location>
</feature>
<evidence type="ECO:0000259" key="2">
    <source>
        <dbReference type="Pfam" id="PF00561"/>
    </source>
</evidence>
<reference evidence="3 4" key="1">
    <citation type="submission" date="2018-08" db="EMBL/GenBank/DDBJ databases">
        <title>Bacillus jemisoniae sp. nov., Bacillus chryseoplanitiae sp. nov., Bacillus resnikiae sp. nov., and Bacillus frankliniae sp. nov., isolated from Viking spacecraft and associated surfaces.</title>
        <authorList>
            <person name="Seuylemezian A."/>
            <person name="Vaishampayan P."/>
        </authorList>
    </citation>
    <scope>NUCLEOTIDE SEQUENCE [LARGE SCALE GENOMIC DNA]</scope>
    <source>
        <strain evidence="3 4">JJ-247</strain>
    </source>
</reference>
<dbReference type="Gene3D" id="3.40.50.1820">
    <property type="entry name" value="alpha/beta hydrolase"/>
    <property type="match status" value="1"/>
</dbReference>
<dbReference type="AlphaFoldDB" id="A0A398BFE2"/>
<dbReference type="InterPro" id="IPR050266">
    <property type="entry name" value="AB_hydrolase_sf"/>
</dbReference>
<organism evidence="3 4">
    <name type="scientific">Mesobacillus zeae</name>
    <dbReference type="NCBI Taxonomy" id="1917180"/>
    <lineage>
        <taxon>Bacteria</taxon>
        <taxon>Bacillati</taxon>
        <taxon>Bacillota</taxon>
        <taxon>Bacilli</taxon>
        <taxon>Bacillales</taxon>
        <taxon>Bacillaceae</taxon>
        <taxon>Mesobacillus</taxon>
    </lineage>
</organism>
<evidence type="ECO:0000256" key="1">
    <source>
        <dbReference type="ARBA" id="ARBA00022801"/>
    </source>
</evidence>
<evidence type="ECO:0000313" key="4">
    <source>
        <dbReference type="Proteomes" id="UP000265816"/>
    </source>
</evidence>
<dbReference type="GO" id="GO:0016020">
    <property type="term" value="C:membrane"/>
    <property type="evidence" value="ECO:0007669"/>
    <property type="project" value="TreeGrafter"/>
</dbReference>
<dbReference type="PANTHER" id="PTHR43798:SF31">
    <property type="entry name" value="AB HYDROLASE SUPERFAMILY PROTEIN YCLE"/>
    <property type="match status" value="1"/>
</dbReference>
<dbReference type="PRINTS" id="PR00111">
    <property type="entry name" value="ABHYDROLASE"/>
</dbReference>
<dbReference type="Pfam" id="PF00561">
    <property type="entry name" value="Abhydrolase_1"/>
    <property type="match status" value="1"/>
</dbReference>
<dbReference type="EMBL" id="QWVT01000007">
    <property type="protein sequence ID" value="RID88314.1"/>
    <property type="molecule type" value="Genomic_DNA"/>
</dbReference>
<keyword evidence="4" id="KW-1185">Reference proteome</keyword>
<accession>A0A398BFE2</accession>
<dbReference type="InterPro" id="IPR000073">
    <property type="entry name" value="AB_hydrolase_1"/>
</dbReference>
<comment type="caution">
    <text evidence="3">The sequence shown here is derived from an EMBL/GenBank/DDBJ whole genome shotgun (WGS) entry which is preliminary data.</text>
</comment>
<gene>
    <name evidence="3" type="ORF">D1970_02120</name>
</gene>
<sequence length="281" mass="32374">MGNWERKLVATTRGEFEVFIKGDGPPGVVTHHYSEFNESGDYFADSFTRSHRVILVNLREAGHSEKATEPYRLSMLDAVLDLEAIREEFGYSTWSYAGHSTGGMIGVLYGIHFSESLTALILVGAAAREYASDSSECIYHPEHPQFENMQDLMEKLKLPTLSADERKNLSKERTKLSLYHPAMHGKYFSKPISKKMCVVRLNFFNREFSIYDVTRQLHKIKTRTLILCGRHDVQCPVGFSIEMDQHIPNSKLHIFESSNHYPFLEEKKLFKRVVEDFVTRK</sequence>
<dbReference type="Proteomes" id="UP000265816">
    <property type="component" value="Unassembled WGS sequence"/>
</dbReference>